<dbReference type="EMBL" id="LT906467">
    <property type="protein sequence ID" value="SNV75906.1"/>
    <property type="molecule type" value="Genomic_DNA"/>
</dbReference>
<evidence type="ECO:0000313" key="4">
    <source>
        <dbReference type="EMBL" id="SNV75906.1"/>
    </source>
</evidence>
<evidence type="ECO:0000256" key="2">
    <source>
        <dbReference type="SAM" id="SignalP"/>
    </source>
</evidence>
<gene>
    <name evidence="4" type="ORF">SAMEA4535761_01608</name>
</gene>
<feature type="domain" description="M23ase beta-sheet core" evidence="3">
    <location>
        <begin position="59"/>
        <end position="144"/>
    </location>
</feature>
<dbReference type="PANTHER" id="PTHR21666">
    <property type="entry name" value="PEPTIDASE-RELATED"/>
    <property type="match status" value="1"/>
</dbReference>
<keyword evidence="1 2" id="KW-0732">Signal</keyword>
<dbReference type="RefSeq" id="WP_051904881.1">
    <property type="nucleotide sequence ID" value="NZ_CP009211.1"/>
</dbReference>
<dbReference type="SUPFAM" id="SSF51261">
    <property type="entry name" value="Duplicated hybrid motif"/>
    <property type="match status" value="1"/>
</dbReference>
<dbReference type="OrthoDB" id="5245088at2"/>
<feature type="chain" id="PRO_5011264939" evidence="2">
    <location>
        <begin position="32"/>
        <end position="171"/>
    </location>
</feature>
<accession>A0A239ZYY3</accession>
<protein>
    <submittedName>
        <fullName evidence="4">M23 peptidase domain-containing protein</fullName>
    </submittedName>
</protein>
<evidence type="ECO:0000259" key="3">
    <source>
        <dbReference type="Pfam" id="PF01551"/>
    </source>
</evidence>
<dbReference type="Gene3D" id="2.70.70.10">
    <property type="entry name" value="Glucose Permease (Domain IIA)"/>
    <property type="match status" value="1"/>
</dbReference>
<name>A0A239ZYY3_9CORY</name>
<dbReference type="Pfam" id="PF01551">
    <property type="entry name" value="Peptidase_M23"/>
    <property type="match status" value="1"/>
</dbReference>
<organism evidence="4 5">
    <name type="scientific">Corynebacterium imitans</name>
    <dbReference type="NCBI Taxonomy" id="156978"/>
    <lineage>
        <taxon>Bacteria</taxon>
        <taxon>Bacillati</taxon>
        <taxon>Actinomycetota</taxon>
        <taxon>Actinomycetes</taxon>
        <taxon>Mycobacteriales</taxon>
        <taxon>Corynebacteriaceae</taxon>
        <taxon>Corynebacterium</taxon>
    </lineage>
</organism>
<evidence type="ECO:0000256" key="1">
    <source>
        <dbReference type="ARBA" id="ARBA00022729"/>
    </source>
</evidence>
<reference evidence="4 5" key="1">
    <citation type="submission" date="2017-06" db="EMBL/GenBank/DDBJ databases">
        <authorList>
            <consortium name="Pathogen Informatics"/>
        </authorList>
    </citation>
    <scope>NUCLEOTIDE SEQUENCE [LARGE SCALE GENOMIC DNA]</scope>
    <source>
        <strain evidence="4 5">NCTC13015</strain>
    </source>
</reference>
<dbReference type="PANTHER" id="PTHR21666:SF289">
    <property type="entry name" value="L-ALA--D-GLU ENDOPEPTIDASE"/>
    <property type="match status" value="1"/>
</dbReference>
<evidence type="ECO:0000313" key="5">
    <source>
        <dbReference type="Proteomes" id="UP000215374"/>
    </source>
</evidence>
<dbReference type="InterPro" id="IPR011055">
    <property type="entry name" value="Dup_hybrid_motif"/>
</dbReference>
<feature type="signal peptide" evidence="2">
    <location>
        <begin position="1"/>
        <end position="31"/>
    </location>
</feature>
<dbReference type="InterPro" id="IPR050570">
    <property type="entry name" value="Cell_wall_metabolism_enzyme"/>
</dbReference>
<dbReference type="InterPro" id="IPR016047">
    <property type="entry name" value="M23ase_b-sheet_dom"/>
</dbReference>
<dbReference type="AlphaFoldDB" id="A0A239ZYY3"/>
<dbReference type="Proteomes" id="UP000215374">
    <property type="component" value="Chromosome 1"/>
</dbReference>
<dbReference type="GO" id="GO:0004222">
    <property type="term" value="F:metalloendopeptidase activity"/>
    <property type="evidence" value="ECO:0007669"/>
    <property type="project" value="TreeGrafter"/>
</dbReference>
<proteinExistence type="predicted"/>
<sequence length="171" mass="18240">MQCLSTPTYSPITATLTTLLLLLITATPALAWVDPTTTAPYASQVLRPAEIPLRNWQPGHRGVDLAAEPGDTIYAAGDGTVHFAGTVAGTPVLSIHHPEGFRTTYQPVRTTLKKGDEVTEGDAIGTLAFTPPNAPNSHLGLHWGALRGKDGYFDPLTLLDPPQIRLKPLDA</sequence>
<dbReference type="CDD" id="cd12797">
    <property type="entry name" value="M23_peptidase"/>
    <property type="match status" value="1"/>
</dbReference>